<dbReference type="AlphaFoldDB" id="A0A448PEX4"/>
<proteinExistence type="predicted"/>
<dbReference type="Proteomes" id="UP000269542">
    <property type="component" value="Chromosome"/>
</dbReference>
<keyword evidence="1" id="KW-0808">Transferase</keyword>
<dbReference type="OrthoDB" id="3870258at2"/>
<organism evidence="1 2">
    <name type="scientific">Trueperella bialowiezensis</name>
    <dbReference type="NCBI Taxonomy" id="312285"/>
    <lineage>
        <taxon>Bacteria</taxon>
        <taxon>Bacillati</taxon>
        <taxon>Actinomycetota</taxon>
        <taxon>Actinomycetes</taxon>
        <taxon>Actinomycetales</taxon>
        <taxon>Actinomycetaceae</taxon>
        <taxon>Trueperella</taxon>
    </lineage>
</organism>
<gene>
    <name evidence="1" type="ORF">NCTC13354_01191</name>
</gene>
<protein>
    <submittedName>
        <fullName evidence="1">Nucleotidyl transferase of uncharacterized function (DUF1814)</fullName>
    </submittedName>
</protein>
<dbReference type="KEGG" id="tbw:NCTC13354_01191"/>
<dbReference type="Pfam" id="PF08843">
    <property type="entry name" value="AbiEii"/>
    <property type="match status" value="1"/>
</dbReference>
<dbReference type="EMBL" id="LR134476">
    <property type="protein sequence ID" value="VEI13476.1"/>
    <property type="molecule type" value="Genomic_DNA"/>
</dbReference>
<reference evidence="1 2" key="1">
    <citation type="submission" date="2018-12" db="EMBL/GenBank/DDBJ databases">
        <authorList>
            <consortium name="Pathogen Informatics"/>
        </authorList>
    </citation>
    <scope>NUCLEOTIDE SEQUENCE [LARGE SCALE GENOMIC DNA]</scope>
    <source>
        <strain evidence="1 2">NCTC13354</strain>
    </source>
</reference>
<keyword evidence="2" id="KW-1185">Reference proteome</keyword>
<dbReference type="GO" id="GO:0016740">
    <property type="term" value="F:transferase activity"/>
    <property type="evidence" value="ECO:0007669"/>
    <property type="project" value="UniProtKB-KW"/>
</dbReference>
<evidence type="ECO:0000313" key="1">
    <source>
        <dbReference type="EMBL" id="VEI13476.1"/>
    </source>
</evidence>
<accession>A0A448PEX4</accession>
<sequence>MLSSSANQRRLIRESLDALEPYGFALAGSGAIREHGITARPTEDVDLFTVMEFKSDFAQAVLTLEAHLLDLGYNVKIYRQTATFCQLVVTDSTSGRFNVDLGIDWRQNQPTQFSVGPVLSQDDAVANKIAALYSRGEPRDYLDADAIRQSALYTDAELLALAQSSDPGFDLTMFTYRLRAVETIDYRRVEPYDIDPAEYERVQRRLISWAISIESAE</sequence>
<evidence type="ECO:0000313" key="2">
    <source>
        <dbReference type="Proteomes" id="UP000269542"/>
    </source>
</evidence>
<name>A0A448PEX4_9ACTO</name>
<dbReference type="RefSeq" id="WP_126416586.1">
    <property type="nucleotide sequence ID" value="NZ_LR134476.1"/>
</dbReference>
<dbReference type="InterPro" id="IPR014942">
    <property type="entry name" value="AbiEii"/>
</dbReference>